<comment type="caution">
    <text evidence="2">The sequence shown here is derived from an EMBL/GenBank/DDBJ whole genome shotgun (WGS) entry which is preliminary data.</text>
</comment>
<feature type="compositionally biased region" description="Polar residues" evidence="1">
    <location>
        <begin position="349"/>
        <end position="366"/>
    </location>
</feature>
<feature type="compositionally biased region" description="Basic and acidic residues" evidence="1">
    <location>
        <begin position="114"/>
        <end position="128"/>
    </location>
</feature>
<feature type="region of interest" description="Disordered" evidence="1">
    <location>
        <begin position="311"/>
        <end position="385"/>
    </location>
</feature>
<organism evidence="2 3">
    <name type="scientific">Rahnella sp. (strain Y9602)</name>
    <dbReference type="NCBI Taxonomy" id="2703885"/>
    <lineage>
        <taxon>Bacteria</taxon>
        <taxon>Pseudomonadati</taxon>
        <taxon>Pseudomonadota</taxon>
        <taxon>Gammaproteobacteria</taxon>
        <taxon>Enterobacterales</taxon>
        <taxon>Yersiniaceae</taxon>
        <taxon>Rahnella</taxon>
    </lineage>
</organism>
<keyword evidence="3" id="KW-1185">Reference proteome</keyword>
<sequence>SQSGNSASMTQGSENTQATNATVGASKMMSAAESYGKAHNISTQEAYNQLMDITNRGSGGAGASANVKFDTGDQIAGKMGKWATGLSAGGEAHINTEWQHTSGSAHGTQNSNAESKDFRHDENSQTVKDFRQGMDMVTSARVSESGNRTDNQSNSQVEQYAATLNDAKSQYHQYTDSSTKSQEFSRMATLAQNESASLDANYNQEFVDWTTAKFGNNAQGILTNVNSAREAATEFMKERLEPEIMQNYGARTDQTNTQPLTPSNSLEYGAVTAQHTASGDPVPIPYGASAVEGSPENVNGTTSAGVIETTPQRTAPFVSAPDGHSTSQGRGTGAASVSSDEVNLHNGDRNVQSGQQSAPVSENHQSTQDEMHHGQHNRITGAKPVQAEDVNLPNRERDLNVQGGPPSASMTENYNSAAEKVRAHAEGAGIPNNVAGQVAAQRSANSNVIRENGGKIDQNETPVQASSDILRNEHQGAVKGQQIGRTEEDIRQTKPGFDHAETKNFEQKLKELREQQRKAS</sequence>
<reference evidence="2 3" key="1">
    <citation type="submission" date="2024-09" db="EMBL/GenBank/DDBJ databases">
        <title>Genomes of Rahnella.</title>
        <authorList>
            <person name="Mnguni F.C."/>
            <person name="Shin G.Y."/>
            <person name="Coutinho T."/>
        </authorList>
    </citation>
    <scope>NUCLEOTIDE SEQUENCE [LARGE SCALE GENOMIC DNA]</scope>
    <source>
        <strain evidence="2 3">20WA0057</strain>
    </source>
</reference>
<name>A0ABW6CGP6_RAHSY</name>
<feature type="non-terminal residue" evidence="2">
    <location>
        <position position="1"/>
    </location>
</feature>
<proteinExistence type="predicted"/>
<feature type="compositionally biased region" description="Polar residues" evidence="1">
    <location>
        <begin position="1"/>
        <end position="23"/>
    </location>
</feature>
<feature type="region of interest" description="Disordered" evidence="1">
    <location>
        <begin position="450"/>
        <end position="506"/>
    </location>
</feature>
<dbReference type="EMBL" id="JBHUCJ010000179">
    <property type="protein sequence ID" value="MFD3227248.1"/>
    <property type="molecule type" value="Genomic_DNA"/>
</dbReference>
<evidence type="ECO:0000313" key="3">
    <source>
        <dbReference type="Proteomes" id="UP001598201"/>
    </source>
</evidence>
<accession>A0ABW6CGP6</accession>
<feature type="compositionally biased region" description="Polar residues" evidence="1">
    <location>
        <begin position="459"/>
        <end position="469"/>
    </location>
</feature>
<feature type="compositionally biased region" description="Polar residues" evidence="1">
    <location>
        <begin position="324"/>
        <end position="341"/>
    </location>
</feature>
<protein>
    <submittedName>
        <fullName evidence="2">Conjugal transfer protein TraG</fullName>
    </submittedName>
</protein>
<gene>
    <name evidence="2" type="ORF">ACFPK4_27370</name>
</gene>
<feature type="region of interest" description="Disordered" evidence="1">
    <location>
        <begin position="1"/>
        <end position="24"/>
    </location>
</feature>
<dbReference type="Proteomes" id="UP001598201">
    <property type="component" value="Unassembled WGS sequence"/>
</dbReference>
<evidence type="ECO:0000313" key="2">
    <source>
        <dbReference type="EMBL" id="MFD3227248.1"/>
    </source>
</evidence>
<evidence type="ECO:0000256" key="1">
    <source>
        <dbReference type="SAM" id="MobiDB-lite"/>
    </source>
</evidence>
<feature type="region of interest" description="Disordered" evidence="1">
    <location>
        <begin position="100"/>
        <end position="128"/>
    </location>
</feature>
<feature type="compositionally biased region" description="Polar residues" evidence="1">
    <location>
        <begin position="100"/>
        <end position="113"/>
    </location>
</feature>
<feature type="compositionally biased region" description="Basic and acidic residues" evidence="1">
    <location>
        <begin position="485"/>
        <end position="506"/>
    </location>
</feature>